<protein>
    <submittedName>
        <fullName evidence="2">Uncharacterized protein</fullName>
    </submittedName>
</protein>
<organism evidence="2 3">
    <name type="scientific">Forsythia ovata</name>
    <dbReference type="NCBI Taxonomy" id="205694"/>
    <lineage>
        <taxon>Eukaryota</taxon>
        <taxon>Viridiplantae</taxon>
        <taxon>Streptophyta</taxon>
        <taxon>Embryophyta</taxon>
        <taxon>Tracheophyta</taxon>
        <taxon>Spermatophyta</taxon>
        <taxon>Magnoliopsida</taxon>
        <taxon>eudicotyledons</taxon>
        <taxon>Gunneridae</taxon>
        <taxon>Pentapetalae</taxon>
        <taxon>asterids</taxon>
        <taxon>lamiids</taxon>
        <taxon>Lamiales</taxon>
        <taxon>Oleaceae</taxon>
        <taxon>Forsythieae</taxon>
        <taxon>Forsythia</taxon>
    </lineage>
</organism>
<evidence type="ECO:0000313" key="2">
    <source>
        <dbReference type="EMBL" id="KAL2520212.1"/>
    </source>
</evidence>
<dbReference type="AlphaFoldDB" id="A0ABD1U5C6"/>
<comment type="caution">
    <text evidence="2">The sequence shown here is derived from an EMBL/GenBank/DDBJ whole genome shotgun (WGS) entry which is preliminary data.</text>
</comment>
<reference evidence="3" key="1">
    <citation type="submission" date="2024-07" db="EMBL/GenBank/DDBJ databases">
        <title>Two chromosome-level genome assemblies of Korean endemic species Abeliophyllum distichum and Forsythia ovata (Oleaceae).</title>
        <authorList>
            <person name="Jang H."/>
        </authorList>
    </citation>
    <scope>NUCLEOTIDE SEQUENCE [LARGE SCALE GENOMIC DNA]</scope>
</reference>
<sequence length="119" mass="13270">MISFELSSGSPNRDHTPALIDDDKYVEYRLDNAAGFLSNVEEEERMFKNLEQDNSSSTKSNLFETNTTVDKDRDLVSQNPIPDTIKLPLEHPPKSYPPSGTSTCKHSSCCAVFVNNTKA</sequence>
<evidence type="ECO:0000313" key="3">
    <source>
        <dbReference type="Proteomes" id="UP001604277"/>
    </source>
</evidence>
<dbReference type="Proteomes" id="UP001604277">
    <property type="component" value="Unassembled WGS sequence"/>
</dbReference>
<feature type="region of interest" description="Disordered" evidence="1">
    <location>
        <begin position="50"/>
        <end position="105"/>
    </location>
</feature>
<gene>
    <name evidence="2" type="ORF">Fot_24135</name>
</gene>
<accession>A0ABD1U5C6</accession>
<name>A0ABD1U5C6_9LAMI</name>
<keyword evidence="3" id="KW-1185">Reference proteome</keyword>
<dbReference type="EMBL" id="JBFOLJ010000007">
    <property type="protein sequence ID" value="KAL2520212.1"/>
    <property type="molecule type" value="Genomic_DNA"/>
</dbReference>
<feature type="compositionally biased region" description="Polar residues" evidence="1">
    <location>
        <begin position="52"/>
        <end position="68"/>
    </location>
</feature>
<proteinExistence type="predicted"/>
<evidence type="ECO:0000256" key="1">
    <source>
        <dbReference type="SAM" id="MobiDB-lite"/>
    </source>
</evidence>